<keyword evidence="3" id="KW-1185">Reference proteome</keyword>
<evidence type="ECO:0000259" key="1">
    <source>
        <dbReference type="Pfam" id="PF10592"/>
    </source>
</evidence>
<comment type="caution">
    <text evidence="2">The sequence shown here is derived from an EMBL/GenBank/DDBJ whole genome shotgun (WGS) entry which is preliminary data.</text>
</comment>
<gene>
    <name evidence="2" type="ORF">GCM10011503_19940</name>
</gene>
<accession>A0ABQ1JKI8</accession>
<dbReference type="RefSeq" id="WP_084392377.1">
    <property type="nucleotide sequence ID" value="NZ_BMKF01000002.1"/>
</dbReference>
<evidence type="ECO:0000313" key="3">
    <source>
        <dbReference type="Proteomes" id="UP000628854"/>
    </source>
</evidence>
<feature type="domain" description="Abortive phage infection protein C-terminal" evidence="1">
    <location>
        <begin position="46"/>
        <end position="335"/>
    </location>
</feature>
<dbReference type="InterPro" id="IPR018891">
    <property type="entry name" value="AIPR_C"/>
</dbReference>
<proteinExistence type="predicted"/>
<dbReference type="EMBL" id="BMKF01000002">
    <property type="protein sequence ID" value="GGB71284.1"/>
    <property type="molecule type" value="Genomic_DNA"/>
</dbReference>
<protein>
    <recommendedName>
        <fullName evidence="1">Abortive phage infection protein C-terminal domain-containing protein</fullName>
    </recommendedName>
</protein>
<dbReference type="Proteomes" id="UP000628854">
    <property type="component" value="Unassembled WGS sequence"/>
</dbReference>
<sequence length="395" mass="44589">MSNTNAVIIHAPIARRIPDPNFKTEYGTERHVFVVPVHGLPKGIPLDPNARRPKTSKRVYRKVEDSLFNRDCETGTFHLKNKGITIIAQSVKATGDDKYEIQMLNGIHGIVDGGHTYEIITSSQSSSDLPTEQFVTVEVRIGVPDHWIPEIAGGLNTSVQVQDMSLDNLSGAFEWMKTELKSSPYYDQIAWSENDPGEYDARDIVALLAMFNVELHPNDGDDHPVYGYEKKSMALKAFEKKGASFKRMRPILKDILRLHDMIRRDYYFIWNSEIEGGKAGSLAFSEKKKSGNWKFPFTGQSAEYRMVNGALYPILAAFRWYVDLNPHTLEAEWRGGFNQVIEAWNADASALLKSTHEMSTSLGRNPQSVGKSRPHWANLHNILAKRDLQRKAAAD</sequence>
<evidence type="ECO:0000313" key="2">
    <source>
        <dbReference type="EMBL" id="GGB71284.1"/>
    </source>
</evidence>
<organism evidence="2 3">
    <name type="scientific">Henriciella pelagia</name>
    <dbReference type="NCBI Taxonomy" id="1977912"/>
    <lineage>
        <taxon>Bacteria</taxon>
        <taxon>Pseudomonadati</taxon>
        <taxon>Pseudomonadota</taxon>
        <taxon>Alphaproteobacteria</taxon>
        <taxon>Hyphomonadales</taxon>
        <taxon>Hyphomonadaceae</taxon>
        <taxon>Henriciella</taxon>
    </lineage>
</organism>
<dbReference type="Pfam" id="PF10592">
    <property type="entry name" value="AIPR"/>
    <property type="match status" value="1"/>
</dbReference>
<name>A0ABQ1JKI8_9PROT</name>
<reference evidence="3" key="1">
    <citation type="journal article" date="2019" name="Int. J. Syst. Evol. Microbiol.">
        <title>The Global Catalogue of Microorganisms (GCM) 10K type strain sequencing project: providing services to taxonomists for standard genome sequencing and annotation.</title>
        <authorList>
            <consortium name="The Broad Institute Genomics Platform"/>
            <consortium name="The Broad Institute Genome Sequencing Center for Infectious Disease"/>
            <person name="Wu L."/>
            <person name="Ma J."/>
        </authorList>
    </citation>
    <scope>NUCLEOTIDE SEQUENCE [LARGE SCALE GENOMIC DNA]</scope>
    <source>
        <strain evidence="3">CGMCC 1.15928</strain>
    </source>
</reference>